<dbReference type="OrthoDB" id="974896at2"/>
<dbReference type="eggNOG" id="ENOG50336FQ">
    <property type="taxonomic scope" value="Bacteria"/>
</dbReference>
<dbReference type="EMBL" id="CP003345">
    <property type="protein sequence ID" value="AFM04246.1"/>
    <property type="molecule type" value="Genomic_DNA"/>
</dbReference>
<dbReference type="PATRIC" id="fig|880071.3.peg.1827"/>
<dbReference type="Proteomes" id="UP000006054">
    <property type="component" value="Chromosome"/>
</dbReference>
<protein>
    <recommendedName>
        <fullName evidence="1">DUF4365 domain-containing protein</fullName>
    </recommendedName>
</protein>
<dbReference type="AlphaFoldDB" id="I4AJW1"/>
<accession>I4AJW1</accession>
<name>I4AJW1_BERLS</name>
<keyword evidence="3" id="KW-1185">Reference proteome</keyword>
<dbReference type="Pfam" id="PF14280">
    <property type="entry name" value="DUF4365"/>
    <property type="match status" value="1"/>
</dbReference>
<sequence>MRVNLNERLGVLEANIIFTKNLKWIFREQPLVDVGIDALVEEVIEASPTGKFLAVQIKGGKGNVYETETTYNHYVSNVHQQYWLNLSIPIIIAVYIPENELVYWEFVSDDTLVKTEKRWKIEIPKNKILNETSVEELRQIIKSNLQSDFLSQFLNGNVSDEEVDKILNSMDHLTELAETVTQVNNTMAEMTLGITKNTNKFNHYISKGFTDENREVQNSINDLATVLNKSSRRFNELIDNFSNEFADVFGGFQKMAIIYFYHTKNYKSLEKIYESMDDLNKSIKDSTDFLIKLRNQSSALPTKYNNLANSRIRIIDAINRLIEEFKISNEMANKFTKWLYEKVY</sequence>
<dbReference type="HOGENOM" id="CLU_805960_0_0_10"/>
<dbReference type="InterPro" id="IPR025375">
    <property type="entry name" value="DUF4365"/>
</dbReference>
<reference evidence="3" key="1">
    <citation type="submission" date="2012-06" db="EMBL/GenBank/DDBJ databases">
        <title>The complete genome of Flexibacter litoralis DSM 6794.</title>
        <authorList>
            <person name="Lucas S."/>
            <person name="Copeland A."/>
            <person name="Lapidus A."/>
            <person name="Glavina del Rio T."/>
            <person name="Dalin E."/>
            <person name="Tice H."/>
            <person name="Bruce D."/>
            <person name="Goodwin L."/>
            <person name="Pitluck S."/>
            <person name="Peters L."/>
            <person name="Ovchinnikova G."/>
            <person name="Lu M."/>
            <person name="Kyrpides N."/>
            <person name="Mavromatis K."/>
            <person name="Ivanova N."/>
            <person name="Brettin T."/>
            <person name="Detter J.C."/>
            <person name="Han C."/>
            <person name="Larimer F."/>
            <person name="Land M."/>
            <person name="Hauser L."/>
            <person name="Markowitz V."/>
            <person name="Cheng J.-F."/>
            <person name="Hugenholtz P."/>
            <person name="Woyke T."/>
            <person name="Wu D."/>
            <person name="Spring S."/>
            <person name="Lang E."/>
            <person name="Kopitz M."/>
            <person name="Brambilla E."/>
            <person name="Klenk H.-P."/>
            <person name="Eisen J.A."/>
        </authorList>
    </citation>
    <scope>NUCLEOTIDE SEQUENCE [LARGE SCALE GENOMIC DNA]</scope>
    <source>
        <strain evidence="3">ATCC 23117 / DSM 6794 / NBRC 15988 / NCIMB 1366 / Sio-4</strain>
    </source>
</reference>
<organism evidence="2 3">
    <name type="scientific">Bernardetia litoralis (strain ATCC 23117 / DSM 6794 / NBRC 15988 / NCIMB 1366 / Fx l1 / Sio-4)</name>
    <name type="common">Flexibacter litoralis</name>
    <dbReference type="NCBI Taxonomy" id="880071"/>
    <lineage>
        <taxon>Bacteria</taxon>
        <taxon>Pseudomonadati</taxon>
        <taxon>Bacteroidota</taxon>
        <taxon>Cytophagia</taxon>
        <taxon>Cytophagales</taxon>
        <taxon>Bernardetiaceae</taxon>
        <taxon>Bernardetia</taxon>
    </lineage>
</organism>
<dbReference type="STRING" id="880071.Fleli_1848"/>
<evidence type="ECO:0000313" key="2">
    <source>
        <dbReference type="EMBL" id="AFM04246.1"/>
    </source>
</evidence>
<feature type="domain" description="DUF4365" evidence="1">
    <location>
        <begin position="7"/>
        <end position="140"/>
    </location>
</feature>
<gene>
    <name evidence="2" type="ordered locus">Fleli_1848</name>
</gene>
<proteinExistence type="predicted"/>
<dbReference type="RefSeq" id="WP_014797698.1">
    <property type="nucleotide sequence ID" value="NC_018018.1"/>
</dbReference>
<dbReference type="KEGG" id="fli:Fleli_1848"/>
<evidence type="ECO:0000259" key="1">
    <source>
        <dbReference type="Pfam" id="PF14280"/>
    </source>
</evidence>
<evidence type="ECO:0000313" key="3">
    <source>
        <dbReference type="Proteomes" id="UP000006054"/>
    </source>
</evidence>